<dbReference type="PANTHER" id="PTHR43851:SF3">
    <property type="entry name" value="COENZYME Q8"/>
    <property type="match status" value="1"/>
</dbReference>
<evidence type="ECO:0000256" key="4">
    <source>
        <dbReference type="ARBA" id="ARBA00022840"/>
    </source>
</evidence>
<keyword evidence="3" id="KW-0547">Nucleotide-binding</keyword>
<feature type="region of interest" description="Disordered" evidence="5">
    <location>
        <begin position="148"/>
        <end position="183"/>
    </location>
</feature>
<evidence type="ECO:0000256" key="1">
    <source>
        <dbReference type="ARBA" id="ARBA00009670"/>
    </source>
</evidence>
<accession>A0A3N4LGW9</accession>
<dbReference type="FunCoup" id="A0A3N4LGW9">
    <property type="interactions" value="399"/>
</dbReference>
<evidence type="ECO:0000256" key="3">
    <source>
        <dbReference type="ARBA" id="ARBA00022741"/>
    </source>
</evidence>
<dbReference type="InterPro" id="IPR034646">
    <property type="entry name" value="ADCK3_dom"/>
</dbReference>
<dbReference type="STRING" id="1051890.A0A3N4LGW9"/>
<keyword evidence="6" id="KW-0732">Signal</keyword>
<feature type="compositionally biased region" description="Basic and acidic residues" evidence="5">
    <location>
        <begin position="61"/>
        <end position="79"/>
    </location>
</feature>
<feature type="domain" description="ABC1 atypical kinase-like" evidence="7">
    <location>
        <begin position="314"/>
        <end position="365"/>
    </location>
</feature>
<dbReference type="Proteomes" id="UP000267821">
    <property type="component" value="Unassembled WGS sequence"/>
</dbReference>
<dbReference type="InterPro" id="IPR011009">
    <property type="entry name" value="Kinase-like_dom_sf"/>
</dbReference>
<keyword evidence="9" id="KW-1185">Reference proteome</keyword>
<feature type="region of interest" description="Disordered" evidence="5">
    <location>
        <begin position="196"/>
        <end position="224"/>
    </location>
</feature>
<dbReference type="InterPro" id="IPR051409">
    <property type="entry name" value="Atypical_kinase_ADCK"/>
</dbReference>
<protein>
    <submittedName>
        <fullName evidence="8">ABC1-domain-containing protein</fullName>
    </submittedName>
</protein>
<dbReference type="SUPFAM" id="SSF56112">
    <property type="entry name" value="Protein kinase-like (PK-like)"/>
    <property type="match status" value="1"/>
</dbReference>
<sequence>MSSKRLLDLLILAAATKQILGQHIGLRSSQLSLYSQTSSLTRPLRARRVARNAARVQPGQRPEEGKRDNVAEAETKPDVPRTAVEEEEEEQVGVLDDGKDNDKDLDVQALASNQDIPRGNPSIAVPEEPPSASTAEVLLPASVDIQSLTPDEASTISTTPSPTRTELNIRQENNAPPAPTITPAELDLTIQSLTTDTPTTESSQLAQQLATSPSGHTMTASRVPSSRFSRMMHYTGLGLGMTFGALTEGVKRATVGSSSSAGGPQTSLMLNEANVERLVKKLSRMRGAALKLGQMLSFQDSKLLPPPLHQILSRVQDSADYMPPSQLHPILTRTLGPNWESLFQTFNLTPLAAASIGQVHLATLSPHLIPTTDPRSPSHPNHTPGPYPVAVKIQYPGIKTSISSDLTNLSLLLTASRLLPKGLYLDKTISNARTELAWECDYTRELSGINKFRALLPPSHNNPFTIPHAIPEASGEDILTMEFMPGKSITRINDLTQSERDFLGTEILRLSLMEIARFRCMQTDPNFSNFLFDRDSGKIQLLDFGAWREYPEDFVDTYLSLLRAARRRDAQSCKDLSIKLGYLTGLESRTMTDAHIESIFILAEPFRGAGAGSGGVTERYDFSTQTVTERVKSLIPVMLRERLTPPPEETYSLHRKMSGAFLVCARLQSRVDCEGVFAEVVGF</sequence>
<dbReference type="InParanoid" id="A0A3N4LGW9"/>
<proteinExistence type="inferred from homology"/>
<feature type="compositionally biased region" description="Low complexity" evidence="5">
    <location>
        <begin position="154"/>
        <end position="165"/>
    </location>
</feature>
<reference evidence="8 9" key="1">
    <citation type="journal article" date="2018" name="Nat. Ecol. Evol.">
        <title>Pezizomycetes genomes reveal the molecular basis of ectomycorrhizal truffle lifestyle.</title>
        <authorList>
            <person name="Murat C."/>
            <person name="Payen T."/>
            <person name="Noel B."/>
            <person name="Kuo A."/>
            <person name="Morin E."/>
            <person name="Chen J."/>
            <person name="Kohler A."/>
            <person name="Krizsan K."/>
            <person name="Balestrini R."/>
            <person name="Da Silva C."/>
            <person name="Montanini B."/>
            <person name="Hainaut M."/>
            <person name="Levati E."/>
            <person name="Barry K.W."/>
            <person name="Belfiori B."/>
            <person name="Cichocki N."/>
            <person name="Clum A."/>
            <person name="Dockter R.B."/>
            <person name="Fauchery L."/>
            <person name="Guy J."/>
            <person name="Iotti M."/>
            <person name="Le Tacon F."/>
            <person name="Lindquist E.A."/>
            <person name="Lipzen A."/>
            <person name="Malagnac F."/>
            <person name="Mello A."/>
            <person name="Molinier V."/>
            <person name="Miyauchi S."/>
            <person name="Poulain J."/>
            <person name="Riccioni C."/>
            <person name="Rubini A."/>
            <person name="Sitrit Y."/>
            <person name="Splivallo R."/>
            <person name="Traeger S."/>
            <person name="Wang M."/>
            <person name="Zifcakova L."/>
            <person name="Wipf D."/>
            <person name="Zambonelli A."/>
            <person name="Paolocci F."/>
            <person name="Nowrousian M."/>
            <person name="Ottonello S."/>
            <person name="Baldrian P."/>
            <person name="Spatafora J.W."/>
            <person name="Henrissat B."/>
            <person name="Nagy L.G."/>
            <person name="Aury J.M."/>
            <person name="Wincker P."/>
            <person name="Grigoriev I.V."/>
            <person name="Bonfante P."/>
            <person name="Martin F.M."/>
        </authorList>
    </citation>
    <scope>NUCLEOTIDE SEQUENCE [LARGE SCALE GENOMIC DNA]</scope>
    <source>
        <strain evidence="8 9">ATCC MYA-4762</strain>
    </source>
</reference>
<dbReference type="EMBL" id="ML121554">
    <property type="protein sequence ID" value="RPB22117.1"/>
    <property type="molecule type" value="Genomic_DNA"/>
</dbReference>
<gene>
    <name evidence="8" type="ORF">L211DRAFT_839999</name>
</gene>
<comment type="similarity">
    <text evidence="1">Belongs to the protein kinase superfamily. ADCK protein kinase family.</text>
</comment>
<feature type="chain" id="PRO_5018015982" evidence="6">
    <location>
        <begin position="22"/>
        <end position="683"/>
    </location>
</feature>
<keyword evidence="2" id="KW-0808">Transferase</keyword>
<name>A0A3N4LGW9_9PEZI</name>
<dbReference type="PANTHER" id="PTHR43851">
    <property type="match status" value="1"/>
</dbReference>
<feature type="domain" description="ABC1 atypical kinase-like" evidence="7">
    <location>
        <begin position="388"/>
        <end position="575"/>
    </location>
</feature>
<dbReference type="GO" id="GO:0016740">
    <property type="term" value="F:transferase activity"/>
    <property type="evidence" value="ECO:0007669"/>
    <property type="project" value="UniProtKB-KW"/>
</dbReference>
<evidence type="ECO:0000259" key="7">
    <source>
        <dbReference type="Pfam" id="PF03109"/>
    </source>
</evidence>
<feature type="compositionally biased region" description="Basic and acidic residues" evidence="5">
    <location>
        <begin position="96"/>
        <end position="106"/>
    </location>
</feature>
<keyword evidence="4" id="KW-0067">ATP-binding</keyword>
<organism evidence="8 9">
    <name type="scientific">Terfezia boudieri ATCC MYA-4762</name>
    <dbReference type="NCBI Taxonomy" id="1051890"/>
    <lineage>
        <taxon>Eukaryota</taxon>
        <taxon>Fungi</taxon>
        <taxon>Dikarya</taxon>
        <taxon>Ascomycota</taxon>
        <taxon>Pezizomycotina</taxon>
        <taxon>Pezizomycetes</taxon>
        <taxon>Pezizales</taxon>
        <taxon>Pezizaceae</taxon>
        <taxon>Terfezia</taxon>
    </lineage>
</organism>
<dbReference type="InterPro" id="IPR004147">
    <property type="entry name" value="ABC1_dom"/>
</dbReference>
<dbReference type="OrthoDB" id="201153at2759"/>
<dbReference type="GO" id="GO:0005524">
    <property type="term" value="F:ATP binding"/>
    <property type="evidence" value="ECO:0007669"/>
    <property type="project" value="UniProtKB-KW"/>
</dbReference>
<dbReference type="GO" id="GO:0006744">
    <property type="term" value="P:ubiquinone biosynthetic process"/>
    <property type="evidence" value="ECO:0007669"/>
    <property type="project" value="TreeGrafter"/>
</dbReference>
<dbReference type="AlphaFoldDB" id="A0A3N4LGW9"/>
<evidence type="ECO:0000256" key="5">
    <source>
        <dbReference type="SAM" id="MobiDB-lite"/>
    </source>
</evidence>
<feature type="signal peptide" evidence="6">
    <location>
        <begin position="1"/>
        <end position="21"/>
    </location>
</feature>
<dbReference type="CDD" id="cd13970">
    <property type="entry name" value="ABC1_ADCK3"/>
    <property type="match status" value="1"/>
</dbReference>
<evidence type="ECO:0000256" key="2">
    <source>
        <dbReference type="ARBA" id="ARBA00022679"/>
    </source>
</evidence>
<evidence type="ECO:0000256" key="6">
    <source>
        <dbReference type="SAM" id="SignalP"/>
    </source>
</evidence>
<feature type="region of interest" description="Disordered" evidence="5">
    <location>
        <begin position="52"/>
        <end position="133"/>
    </location>
</feature>
<evidence type="ECO:0000313" key="9">
    <source>
        <dbReference type="Proteomes" id="UP000267821"/>
    </source>
</evidence>
<dbReference type="Pfam" id="PF03109">
    <property type="entry name" value="ABC1"/>
    <property type="match status" value="2"/>
</dbReference>
<evidence type="ECO:0000313" key="8">
    <source>
        <dbReference type="EMBL" id="RPB22117.1"/>
    </source>
</evidence>